<dbReference type="SUPFAM" id="SSF46785">
    <property type="entry name" value="Winged helix' DNA-binding domain"/>
    <property type="match status" value="1"/>
</dbReference>
<dbReference type="Proteomes" id="UP000214355">
    <property type="component" value="Chromosome I"/>
</dbReference>
<evidence type="ECO:0000259" key="4">
    <source>
        <dbReference type="PROSITE" id="PS50949"/>
    </source>
</evidence>
<sequence>MGDGAIPHVTKKLGNYLRVDIHLVTWLISHVTNQGGEGMNDGQHNLIFNSTTPIYLQIAQHIREQILDGQLTAGSQIMSTTQYATTYRINPATANKAFNLLQSEGLIFKQRGIGMFVTDDATAILKRRGQESYLRATLGPAIAAGRSLGFTNQEITTFVDALLEEEQ</sequence>
<evidence type="ECO:0000256" key="1">
    <source>
        <dbReference type="ARBA" id="ARBA00023015"/>
    </source>
</evidence>
<dbReference type="InterPro" id="IPR000524">
    <property type="entry name" value="Tscrpt_reg_HTH_GntR"/>
</dbReference>
<protein>
    <submittedName>
        <fullName evidence="5">DNA-binding transcriptional regulator YhcF, GntR family</fullName>
    </submittedName>
</protein>
<dbReference type="CDD" id="cd07377">
    <property type="entry name" value="WHTH_GntR"/>
    <property type="match status" value="1"/>
</dbReference>
<evidence type="ECO:0000313" key="6">
    <source>
        <dbReference type="Proteomes" id="UP000214355"/>
    </source>
</evidence>
<keyword evidence="6" id="KW-1185">Reference proteome</keyword>
<evidence type="ECO:0000256" key="2">
    <source>
        <dbReference type="ARBA" id="ARBA00023125"/>
    </source>
</evidence>
<name>A0A1H2L9T9_9ACTO</name>
<dbReference type="EMBL" id="LT629804">
    <property type="protein sequence ID" value="SDU77485.1"/>
    <property type="molecule type" value="Genomic_DNA"/>
</dbReference>
<feature type="domain" description="HTH gntR-type" evidence="4">
    <location>
        <begin position="52"/>
        <end position="120"/>
    </location>
</feature>
<keyword evidence="3" id="KW-0804">Transcription</keyword>
<keyword evidence="1" id="KW-0805">Transcription regulation</keyword>
<dbReference type="Pfam" id="PF00392">
    <property type="entry name" value="GntR"/>
    <property type="match status" value="1"/>
</dbReference>
<evidence type="ECO:0000313" key="5">
    <source>
        <dbReference type="EMBL" id="SDU77485.1"/>
    </source>
</evidence>
<dbReference type="GO" id="GO:0003677">
    <property type="term" value="F:DNA binding"/>
    <property type="evidence" value="ECO:0007669"/>
    <property type="project" value="UniProtKB-KW"/>
</dbReference>
<gene>
    <name evidence="5" type="ORF">SAMN04489737_0029</name>
</gene>
<reference evidence="6" key="1">
    <citation type="submission" date="2016-10" db="EMBL/GenBank/DDBJ databases">
        <authorList>
            <person name="Varghese N."/>
            <person name="Submissions S."/>
        </authorList>
    </citation>
    <scope>NUCLEOTIDE SEQUENCE [LARGE SCALE GENOMIC DNA]</scope>
    <source>
        <strain evidence="6">DSM 10002</strain>
    </source>
</reference>
<dbReference type="SMART" id="SM00345">
    <property type="entry name" value="HTH_GNTR"/>
    <property type="match status" value="1"/>
</dbReference>
<accession>A0A1H2L9T9</accession>
<keyword evidence="2 5" id="KW-0238">DNA-binding</keyword>
<proteinExistence type="predicted"/>
<dbReference type="PROSITE" id="PS50949">
    <property type="entry name" value="HTH_GNTR"/>
    <property type="match status" value="1"/>
</dbReference>
<dbReference type="GO" id="GO:0003700">
    <property type="term" value="F:DNA-binding transcription factor activity"/>
    <property type="evidence" value="ECO:0007669"/>
    <property type="project" value="InterPro"/>
</dbReference>
<dbReference type="Gene3D" id="1.10.10.10">
    <property type="entry name" value="Winged helix-like DNA-binding domain superfamily/Winged helix DNA-binding domain"/>
    <property type="match status" value="1"/>
</dbReference>
<dbReference type="PANTHER" id="PTHR38445:SF10">
    <property type="entry name" value="GNTR-FAMILY TRANSCRIPTIONAL REGULATOR"/>
    <property type="match status" value="1"/>
</dbReference>
<dbReference type="PANTHER" id="PTHR38445">
    <property type="entry name" value="HTH-TYPE TRANSCRIPTIONAL REPRESSOR YTRA"/>
    <property type="match status" value="1"/>
</dbReference>
<dbReference type="InterPro" id="IPR036390">
    <property type="entry name" value="WH_DNA-bd_sf"/>
</dbReference>
<dbReference type="InterPro" id="IPR036388">
    <property type="entry name" value="WH-like_DNA-bd_sf"/>
</dbReference>
<evidence type="ECO:0000256" key="3">
    <source>
        <dbReference type="ARBA" id="ARBA00023163"/>
    </source>
</evidence>
<dbReference type="AlphaFoldDB" id="A0A1H2L9T9"/>
<organism evidence="5 6">
    <name type="scientific">Arcanobacterium phocae</name>
    <dbReference type="NCBI Taxonomy" id="131112"/>
    <lineage>
        <taxon>Bacteria</taxon>
        <taxon>Bacillati</taxon>
        <taxon>Actinomycetota</taxon>
        <taxon>Actinomycetes</taxon>
        <taxon>Actinomycetales</taxon>
        <taxon>Actinomycetaceae</taxon>
        <taxon>Arcanobacterium</taxon>
    </lineage>
</organism>
<dbReference type="STRING" id="131112.SAMN04489737_0029"/>